<evidence type="ECO:0000313" key="12">
    <source>
        <dbReference type="Proteomes" id="UP000676917"/>
    </source>
</evidence>
<protein>
    <recommendedName>
        <fullName evidence="13">F-type H+-transporting ATPase subunit beta</fullName>
    </recommendedName>
</protein>
<keyword evidence="12" id="KW-1185">Reference proteome</keyword>
<keyword evidence="5" id="KW-0067">ATP-binding</keyword>
<keyword evidence="9" id="KW-0139">CF(1)</keyword>
<gene>
    <name evidence="11" type="ORF">J43TS3_34560</name>
</gene>
<dbReference type="InterPro" id="IPR027417">
    <property type="entry name" value="P-loop_NTPase"/>
</dbReference>
<keyword evidence="6" id="KW-1278">Translocase</keyword>
<comment type="caution">
    <text evidence="11">The sequence shown here is derived from an EMBL/GenBank/DDBJ whole genome shotgun (WGS) entry which is preliminary data.</text>
</comment>
<keyword evidence="4" id="KW-0547">Nucleotide-binding</keyword>
<accession>A0A919XD67</accession>
<dbReference type="Proteomes" id="UP000676917">
    <property type="component" value="Unassembled WGS sequence"/>
</dbReference>
<dbReference type="GO" id="GO:0005524">
    <property type="term" value="F:ATP binding"/>
    <property type="evidence" value="ECO:0007669"/>
    <property type="project" value="UniProtKB-KW"/>
</dbReference>
<dbReference type="SUPFAM" id="SSF52540">
    <property type="entry name" value="P-loop containing nucleoside triphosphate hydrolases"/>
    <property type="match status" value="1"/>
</dbReference>
<sequence length="351" mass="39516">MDNLKLNVSLLRKRVPNLTIAAKEKGLRPATVSNLCTGKTPLERAEVRTLVALAELAECKVDDLIIRGNNVQMIETGIKALDFLAPITKGGINGFIARPGMGQLVLLAEIFYRLKERNYATVLLMPRLDSLELNEVRESANILCQDTESAYEKMMRLNDKQDVALATDRSLVVSGEIYSLLEKVKLPEGKTITTFLIDPTGEAVDEELPYGPLDTLMIFDAEQVSRKLFPAVNPVSSTSVMIEDAQLDKKHFNLQQKTRKIMRRYRELRFLVNALGFDKLPFADKEIYKRGERLEAYFTQRFFVAEPFTKKKGASVSLSNTLDDVSRILEGYLDNVTPDNLFYIGTLNDGI</sequence>
<evidence type="ECO:0000256" key="8">
    <source>
        <dbReference type="ARBA" id="ARBA00023136"/>
    </source>
</evidence>
<dbReference type="Gene3D" id="3.40.50.300">
    <property type="entry name" value="P-loop containing nucleotide triphosphate hydrolases"/>
    <property type="match status" value="1"/>
</dbReference>
<dbReference type="InterPro" id="IPR024034">
    <property type="entry name" value="ATPase_F1/V1_b/a_C"/>
</dbReference>
<proteinExistence type="inferred from homology"/>
<evidence type="ECO:0000256" key="4">
    <source>
        <dbReference type="ARBA" id="ARBA00022741"/>
    </source>
</evidence>
<name>A0A919XD67_9BACI</name>
<dbReference type="AlphaFoldDB" id="A0A919XD67"/>
<evidence type="ECO:0000256" key="7">
    <source>
        <dbReference type="ARBA" id="ARBA00023065"/>
    </source>
</evidence>
<evidence type="ECO:0000256" key="1">
    <source>
        <dbReference type="ARBA" id="ARBA00004370"/>
    </source>
</evidence>
<evidence type="ECO:0000256" key="2">
    <source>
        <dbReference type="ARBA" id="ARBA00008936"/>
    </source>
</evidence>
<keyword evidence="3" id="KW-0813">Transport</keyword>
<reference evidence="11" key="1">
    <citation type="submission" date="2021-03" db="EMBL/GenBank/DDBJ databases">
        <title>Antimicrobial resistance genes in bacteria isolated from Japanese honey, and their potential for conferring macrolide and lincosamide resistance in the American foulbrood pathogen Paenibacillus larvae.</title>
        <authorList>
            <person name="Okamoto M."/>
            <person name="Kumagai M."/>
            <person name="Kanamori H."/>
            <person name="Takamatsu D."/>
        </authorList>
    </citation>
    <scope>NUCLEOTIDE SEQUENCE</scope>
    <source>
        <strain evidence="11">J43TS3</strain>
    </source>
</reference>
<keyword evidence="7" id="KW-0406">Ion transport</keyword>
<evidence type="ECO:0000256" key="5">
    <source>
        <dbReference type="ARBA" id="ARBA00022840"/>
    </source>
</evidence>
<comment type="similarity">
    <text evidence="2">Belongs to the ATPase alpha/beta chains family.</text>
</comment>
<dbReference type="Gene3D" id="1.10.1140.10">
    <property type="entry name" value="Bovine Mitochondrial F1-atpase, Atp Synthase Beta Chain, Chain D, domain 3"/>
    <property type="match status" value="1"/>
</dbReference>
<evidence type="ECO:0000256" key="6">
    <source>
        <dbReference type="ARBA" id="ARBA00022967"/>
    </source>
</evidence>
<evidence type="ECO:0000256" key="3">
    <source>
        <dbReference type="ARBA" id="ARBA00022448"/>
    </source>
</evidence>
<keyword evidence="8" id="KW-0472">Membrane</keyword>
<dbReference type="SUPFAM" id="SSF47917">
    <property type="entry name" value="C-terminal domain of alpha and beta subunits of F1 ATP synthase"/>
    <property type="match status" value="1"/>
</dbReference>
<dbReference type="RefSeq" id="WP_212922299.1">
    <property type="nucleotide sequence ID" value="NZ_BORP01000010.1"/>
</dbReference>
<dbReference type="PANTHER" id="PTHR15184">
    <property type="entry name" value="ATP SYNTHASE"/>
    <property type="match status" value="1"/>
</dbReference>
<dbReference type="PANTHER" id="PTHR15184:SF71">
    <property type="entry name" value="ATP SYNTHASE SUBUNIT BETA, MITOCHONDRIAL"/>
    <property type="match status" value="1"/>
</dbReference>
<dbReference type="InterPro" id="IPR050053">
    <property type="entry name" value="ATPase_alpha/beta_chains"/>
</dbReference>
<dbReference type="EMBL" id="BORP01000010">
    <property type="protein sequence ID" value="GIO28845.1"/>
    <property type="molecule type" value="Genomic_DNA"/>
</dbReference>
<keyword evidence="10" id="KW-0066">ATP synthesis</keyword>
<evidence type="ECO:0000256" key="9">
    <source>
        <dbReference type="ARBA" id="ARBA00023196"/>
    </source>
</evidence>
<comment type="subcellular location">
    <subcellularLocation>
        <location evidence="1">Membrane</location>
    </subcellularLocation>
</comment>
<dbReference type="GO" id="GO:0046933">
    <property type="term" value="F:proton-transporting ATP synthase activity, rotational mechanism"/>
    <property type="evidence" value="ECO:0007669"/>
    <property type="project" value="TreeGrafter"/>
</dbReference>
<evidence type="ECO:0000313" key="11">
    <source>
        <dbReference type="EMBL" id="GIO28845.1"/>
    </source>
</evidence>
<dbReference type="GO" id="GO:0045259">
    <property type="term" value="C:proton-transporting ATP synthase complex"/>
    <property type="evidence" value="ECO:0007669"/>
    <property type="project" value="UniProtKB-KW"/>
</dbReference>
<evidence type="ECO:0008006" key="13">
    <source>
        <dbReference type="Google" id="ProtNLM"/>
    </source>
</evidence>
<evidence type="ECO:0000256" key="10">
    <source>
        <dbReference type="ARBA" id="ARBA00023310"/>
    </source>
</evidence>
<organism evidence="11 12">
    <name type="scientific">Ornithinibacillus bavariensis</name>
    <dbReference type="NCBI Taxonomy" id="545502"/>
    <lineage>
        <taxon>Bacteria</taxon>
        <taxon>Bacillati</taxon>
        <taxon>Bacillota</taxon>
        <taxon>Bacilli</taxon>
        <taxon>Bacillales</taxon>
        <taxon>Bacillaceae</taxon>
        <taxon>Ornithinibacillus</taxon>
    </lineage>
</organism>